<dbReference type="Pfam" id="PF08486">
    <property type="entry name" value="SpoIID"/>
    <property type="match status" value="1"/>
</dbReference>
<evidence type="ECO:0000313" key="2">
    <source>
        <dbReference type="EMBL" id="ALO16878.1"/>
    </source>
</evidence>
<dbReference type="AlphaFoldDB" id="A0A0S2I3G7"/>
<dbReference type="InterPro" id="IPR013693">
    <property type="entry name" value="SpoIID/LytB_N"/>
</dbReference>
<sequence length="390" mass="45054">MIRKFIFFIIIISIFQNLKSQDIRIGLYHKFDVKTLVFKPLKGAYYLENDKGFKEKIRGNDVIYITLVGDQISVWGIEKHMGLSQKIAISPKRENSMYSLEPAFPALKKRRYEGKLEIAIHPEDKLTIINQVAFEKYVASVVEAESGTRAKHEYYKSQAIISRTYALNHIDRHENENFNLCDDVHCQVYKGIQTRNKTIHSAVSTTKGLVITDENRQLITAAFHSNSGGFTINSEDVWSAAMPYLRGKKDPYWADQHNSHWTDTILLSDWVDFMEHIGIQLPDKYDPNTIFSFNQSVRVRNMTVAGQLVPLKHVRNKFKLRSTFFSIYPENDKLIVKGRGYGHGVGLSQEGAMQMARMGKSYEEIIEFYYHNVELMNIDSTTYLTRLLSQ</sequence>
<dbReference type="RefSeq" id="WP_057954224.1">
    <property type="nucleotide sequence ID" value="NZ_CP013118.1"/>
</dbReference>
<feature type="domain" description="Sporulation stage II protein D amidase enhancer LytB N-terminal" evidence="1">
    <location>
        <begin position="124"/>
        <end position="212"/>
    </location>
</feature>
<dbReference type="GO" id="GO:0030288">
    <property type="term" value="C:outer membrane-bounded periplasmic space"/>
    <property type="evidence" value="ECO:0007669"/>
    <property type="project" value="TreeGrafter"/>
</dbReference>
<dbReference type="KEGG" id="blq:L21SP5_03264"/>
<keyword evidence="3" id="KW-1185">Reference proteome</keyword>
<accession>A0A0S2I3G7</accession>
<dbReference type="InterPro" id="IPR051922">
    <property type="entry name" value="Bact_Sporulation_Assoc"/>
</dbReference>
<dbReference type="PANTHER" id="PTHR30032:SF4">
    <property type="entry name" value="AMIDASE ENHANCER"/>
    <property type="match status" value="1"/>
</dbReference>
<protein>
    <recommendedName>
        <fullName evidence="1">Sporulation stage II protein D amidase enhancer LytB N-terminal domain-containing protein</fullName>
    </recommendedName>
</protein>
<dbReference type="NCBIfam" id="TIGR02669">
    <property type="entry name" value="SpoIID_LytB"/>
    <property type="match status" value="1"/>
</dbReference>
<reference evidence="2 3" key="1">
    <citation type="submission" date="2015-11" db="EMBL/GenBank/DDBJ databases">
        <title>Description and complete genome sequence of a novel strain predominating in hypersaline microbial mats and representing a new family of the Bacteriodetes phylum.</title>
        <authorList>
            <person name="Spring S."/>
            <person name="Bunk B."/>
            <person name="Sproer C."/>
            <person name="Klenk H.-P."/>
        </authorList>
    </citation>
    <scope>NUCLEOTIDE SEQUENCE [LARGE SCALE GENOMIC DNA]</scope>
    <source>
        <strain evidence="2 3">L21-Spi-D4</strain>
    </source>
</reference>
<dbReference type="PANTHER" id="PTHR30032">
    <property type="entry name" value="N-ACETYLMURAMOYL-L-ALANINE AMIDASE-RELATED"/>
    <property type="match status" value="1"/>
</dbReference>
<dbReference type="EMBL" id="CP013118">
    <property type="protein sequence ID" value="ALO16878.1"/>
    <property type="molecule type" value="Genomic_DNA"/>
</dbReference>
<evidence type="ECO:0000259" key="1">
    <source>
        <dbReference type="Pfam" id="PF08486"/>
    </source>
</evidence>
<dbReference type="OrthoDB" id="9794671at2"/>
<dbReference type="InterPro" id="IPR013486">
    <property type="entry name" value="SpoIID/LytB"/>
</dbReference>
<name>A0A0S2I3G7_9BACT</name>
<organism evidence="2 3">
    <name type="scientific">Salinivirga cyanobacteriivorans</name>
    <dbReference type="NCBI Taxonomy" id="1307839"/>
    <lineage>
        <taxon>Bacteria</taxon>
        <taxon>Pseudomonadati</taxon>
        <taxon>Bacteroidota</taxon>
        <taxon>Bacteroidia</taxon>
        <taxon>Bacteroidales</taxon>
        <taxon>Salinivirgaceae</taxon>
        <taxon>Salinivirga</taxon>
    </lineage>
</organism>
<dbReference type="Proteomes" id="UP000064893">
    <property type="component" value="Chromosome"/>
</dbReference>
<dbReference type="STRING" id="1307839.L21SP5_03264"/>
<dbReference type="GO" id="GO:0030435">
    <property type="term" value="P:sporulation resulting in formation of a cellular spore"/>
    <property type="evidence" value="ECO:0007669"/>
    <property type="project" value="InterPro"/>
</dbReference>
<gene>
    <name evidence="2" type="ORF">L21SP5_03264</name>
</gene>
<evidence type="ECO:0000313" key="3">
    <source>
        <dbReference type="Proteomes" id="UP000064893"/>
    </source>
</evidence>
<proteinExistence type="predicted"/>